<keyword evidence="3" id="KW-0862">Zinc</keyword>
<evidence type="ECO:0000259" key="5">
    <source>
        <dbReference type="Pfam" id="PF01258"/>
    </source>
</evidence>
<dbReference type="SUPFAM" id="SSF57716">
    <property type="entry name" value="Glucocorticoid receptor-like (DNA-binding domain)"/>
    <property type="match status" value="1"/>
</dbReference>
<dbReference type="InterPro" id="IPR037187">
    <property type="entry name" value="DnaK_N"/>
</dbReference>
<dbReference type="PROSITE" id="PS51128">
    <property type="entry name" value="ZF_DKSA_2"/>
    <property type="match status" value="1"/>
</dbReference>
<evidence type="ECO:0000313" key="7">
    <source>
        <dbReference type="Proteomes" id="UP000192940"/>
    </source>
</evidence>
<dbReference type="PANTHER" id="PTHR33823:SF4">
    <property type="entry name" value="GENERAL STRESS PROTEIN 16O"/>
    <property type="match status" value="1"/>
</dbReference>
<dbReference type="Proteomes" id="UP000192940">
    <property type="component" value="Chromosome I"/>
</dbReference>
<evidence type="ECO:0000256" key="3">
    <source>
        <dbReference type="ARBA" id="ARBA00022833"/>
    </source>
</evidence>
<evidence type="ECO:0000256" key="2">
    <source>
        <dbReference type="ARBA" id="ARBA00022771"/>
    </source>
</evidence>
<dbReference type="NCBIfam" id="TIGR02890">
    <property type="entry name" value="bacill_yteA"/>
    <property type="match status" value="1"/>
</dbReference>
<evidence type="ECO:0000256" key="4">
    <source>
        <dbReference type="PROSITE-ProRule" id="PRU00510"/>
    </source>
</evidence>
<dbReference type="Pfam" id="PF01258">
    <property type="entry name" value="zf-dskA_traR"/>
    <property type="match status" value="1"/>
</dbReference>
<dbReference type="EMBL" id="LT840184">
    <property type="protein sequence ID" value="SMF88345.1"/>
    <property type="molecule type" value="Genomic_DNA"/>
</dbReference>
<dbReference type="Gene3D" id="1.20.120.910">
    <property type="entry name" value="DksA, coiled-coil domain"/>
    <property type="match status" value="1"/>
</dbReference>
<protein>
    <submittedName>
        <fullName evidence="6">Transcriptional regulator, TraR/DksA family</fullName>
    </submittedName>
</protein>
<keyword evidence="2" id="KW-0863">Zinc-finger</keyword>
<gene>
    <name evidence="6" type="ORF">SAMN05661091_4248</name>
</gene>
<sequence length="245" mass="27961">MSHLTEAELKQLHRQLLDRKAELERLNENKNHGLSISERDTTGELSHIDNHPGDLATELYDREKDVALQDRAELELQRVLHSLDTMKDGQYGTCVVCGKPIPFERLQAIPDTMYCLEDTPRKVLSHNRPIEEEFLSPPFGRSSLDEHEYSGFDGEDTLQILENMGSSNSPAMAENPNISSYNEMDFENNDDQGGFVEIYENFVATNIDNTEVFIVRGDQYYDYLNKGEGSYLLDPHADPEDDPMD</sequence>
<proteinExistence type="predicted"/>
<dbReference type="AlphaFoldDB" id="A0A1X7HKH8"/>
<dbReference type="GO" id="GO:0008270">
    <property type="term" value="F:zinc ion binding"/>
    <property type="evidence" value="ECO:0007669"/>
    <property type="project" value="UniProtKB-KW"/>
</dbReference>
<evidence type="ECO:0000256" key="1">
    <source>
        <dbReference type="ARBA" id="ARBA00022723"/>
    </source>
</evidence>
<dbReference type="STRING" id="1313296.SAMN05661091_4248"/>
<keyword evidence="7" id="KW-1185">Reference proteome</keyword>
<keyword evidence="1" id="KW-0479">Metal-binding</keyword>
<dbReference type="InterPro" id="IPR014240">
    <property type="entry name" value="YteA"/>
</dbReference>
<feature type="zinc finger region" description="dksA C4-type" evidence="4">
    <location>
        <begin position="94"/>
        <end position="118"/>
    </location>
</feature>
<reference evidence="6 7" key="1">
    <citation type="submission" date="2017-04" db="EMBL/GenBank/DDBJ databases">
        <authorList>
            <person name="Afonso C.L."/>
            <person name="Miller P.J."/>
            <person name="Scott M.A."/>
            <person name="Spackman E."/>
            <person name="Goraichik I."/>
            <person name="Dimitrov K.M."/>
            <person name="Suarez D.L."/>
            <person name="Swayne D.E."/>
        </authorList>
    </citation>
    <scope>NUCLEOTIDE SEQUENCE [LARGE SCALE GENOMIC DNA]</scope>
    <source>
        <strain evidence="6 7">N3/975</strain>
    </source>
</reference>
<accession>A0A1X7HKH8</accession>
<dbReference type="InterPro" id="IPR000962">
    <property type="entry name" value="Znf_DskA_TraR"/>
</dbReference>
<name>A0A1X7HKH8_9BACL</name>
<evidence type="ECO:0000313" key="6">
    <source>
        <dbReference type="EMBL" id="SMF88345.1"/>
    </source>
</evidence>
<dbReference type="SUPFAM" id="SSF109635">
    <property type="entry name" value="DnaK suppressor protein DksA, alpha-hairpin domain"/>
    <property type="match status" value="1"/>
</dbReference>
<feature type="domain" description="Zinc finger DksA/TraR C4-type" evidence="5">
    <location>
        <begin position="89"/>
        <end position="117"/>
    </location>
</feature>
<dbReference type="RefSeq" id="WP_208915028.1">
    <property type="nucleotide sequence ID" value="NZ_LT840184.1"/>
</dbReference>
<organism evidence="6 7">
    <name type="scientific">Paenibacillus uliginis N3/975</name>
    <dbReference type="NCBI Taxonomy" id="1313296"/>
    <lineage>
        <taxon>Bacteria</taxon>
        <taxon>Bacillati</taxon>
        <taxon>Bacillota</taxon>
        <taxon>Bacilli</taxon>
        <taxon>Bacillales</taxon>
        <taxon>Paenibacillaceae</taxon>
        <taxon>Paenibacillus</taxon>
    </lineage>
</organism>
<dbReference type="PANTHER" id="PTHR33823">
    <property type="entry name" value="RNA POLYMERASE-BINDING TRANSCRIPTION FACTOR DKSA-RELATED"/>
    <property type="match status" value="1"/>
</dbReference>